<comment type="similarity">
    <text evidence="2">Belongs to the MscS (TC 1.A.23) family.</text>
</comment>
<evidence type="ECO:0000259" key="9">
    <source>
        <dbReference type="Pfam" id="PF21082"/>
    </source>
</evidence>
<dbReference type="PANTHER" id="PTHR30221">
    <property type="entry name" value="SMALL-CONDUCTANCE MECHANOSENSITIVE CHANNEL"/>
    <property type="match status" value="1"/>
</dbReference>
<dbReference type="InterPro" id="IPR006686">
    <property type="entry name" value="MscS_channel_CS"/>
</dbReference>
<keyword evidence="6 7" id="KW-0472">Membrane</keyword>
<dbReference type="PATRIC" id="fig|1706435.3.peg.1256"/>
<evidence type="ECO:0000256" key="4">
    <source>
        <dbReference type="ARBA" id="ARBA00022692"/>
    </source>
</evidence>
<dbReference type="SUPFAM" id="SSF50182">
    <property type="entry name" value="Sm-like ribonucleoproteins"/>
    <property type="match status" value="1"/>
</dbReference>
<evidence type="ECO:0000256" key="5">
    <source>
        <dbReference type="ARBA" id="ARBA00022989"/>
    </source>
</evidence>
<dbReference type="AlphaFoldDB" id="A0A150JAM8"/>
<comment type="subcellular location">
    <subcellularLocation>
        <location evidence="1">Cell membrane</location>
        <topology evidence="1">Multi-pass membrane protein</topology>
    </subcellularLocation>
</comment>
<dbReference type="Gene3D" id="1.10.287.1260">
    <property type="match status" value="1"/>
</dbReference>
<dbReference type="InterPro" id="IPR010920">
    <property type="entry name" value="LSM_dom_sf"/>
</dbReference>
<dbReference type="Pfam" id="PF21088">
    <property type="entry name" value="MS_channel_1st"/>
    <property type="match status" value="1"/>
</dbReference>
<dbReference type="InterPro" id="IPR011066">
    <property type="entry name" value="MscS_channel_C_sf"/>
</dbReference>
<dbReference type="EMBL" id="LNJE01000015">
    <property type="protein sequence ID" value="KYC56935.1"/>
    <property type="molecule type" value="Genomic_DNA"/>
</dbReference>
<dbReference type="GO" id="GO:0005886">
    <property type="term" value="C:plasma membrane"/>
    <property type="evidence" value="ECO:0007669"/>
    <property type="project" value="UniProtKB-SubCell"/>
</dbReference>
<dbReference type="InterPro" id="IPR045275">
    <property type="entry name" value="MscS_archaea/bacteria_type"/>
</dbReference>
<feature type="transmembrane region" description="Helical" evidence="7">
    <location>
        <begin position="90"/>
        <end position="117"/>
    </location>
</feature>
<sequence>MNLEQILNILLNTFRNIKAEKIFPFILAVGIIISSIIIAKGTSMLLKKYLRDKFDKDRLGILLKGSYYGIIALAVILSLPILGIDTSGFLVAGGITGIVIGFASQNIVGNLISGLFIMAERPIKIGSQVEIDQITGFVEDIGIMSTVLRNFDGLYVRIPNEKVFTNNIINRGINVARRVERTIGIRYSDDTNKAIDIIYGVIEDHPFILKKPNSDIYIDEIKDGSVNIMIRVWTPSELWYTTKRELLLEVKNALEKEGILVSIPYRVVWFANDRSNNNSN</sequence>
<comment type="caution">
    <text evidence="11">The sequence shown here is derived from an EMBL/GenBank/DDBJ whole genome shotgun (WGS) entry which is preliminary data.</text>
</comment>
<dbReference type="InterPro" id="IPR049142">
    <property type="entry name" value="MS_channel_1st"/>
</dbReference>
<dbReference type="InterPro" id="IPR011014">
    <property type="entry name" value="MscS_channel_TM-2"/>
</dbReference>
<feature type="transmembrane region" description="Helical" evidence="7">
    <location>
        <begin position="67"/>
        <end position="84"/>
    </location>
</feature>
<reference evidence="11 13" key="1">
    <citation type="journal article" date="2016" name="ISME J.">
        <title>Chasing the elusive Euryarchaeota class WSA2: genomes reveal a uniquely fastidious methyl-reducing methanogen.</title>
        <authorList>
            <person name="Nobu M.K."/>
            <person name="Narihiro T."/>
            <person name="Kuroda K."/>
            <person name="Mei R."/>
            <person name="Liu W.T."/>
        </authorList>
    </citation>
    <scope>NUCLEOTIDE SEQUENCE [LARGE SCALE GENOMIC DNA]</scope>
    <source>
        <strain evidence="11">ADurb1013_Bin02101</strain>
        <strain evidence="12">ADurb1213_Bin02801</strain>
    </source>
</reference>
<dbReference type="Gene3D" id="3.30.70.100">
    <property type="match status" value="1"/>
</dbReference>
<feature type="domain" description="Mechanosensitive ion channel MscS C-terminal" evidence="9">
    <location>
        <begin position="179"/>
        <end position="259"/>
    </location>
</feature>
<proteinExistence type="inferred from homology"/>
<dbReference type="PANTHER" id="PTHR30221:SF20">
    <property type="entry name" value="SMALL-CONDUCTANCE MECHANOSENSITIVE CHANNEL"/>
    <property type="match status" value="1"/>
</dbReference>
<feature type="domain" description="Mechanosensitive ion channel transmembrane helices 2/3" evidence="10">
    <location>
        <begin position="66"/>
        <end position="105"/>
    </location>
</feature>
<dbReference type="InterPro" id="IPR006685">
    <property type="entry name" value="MscS_channel_2nd"/>
</dbReference>
<organism evidence="11 13">
    <name type="scientific">Candidatus Methanofastidiosum methylothiophilum</name>
    <dbReference type="NCBI Taxonomy" id="1705564"/>
    <lineage>
        <taxon>Archaea</taxon>
        <taxon>Methanobacteriati</taxon>
        <taxon>Methanobacteriota</taxon>
        <taxon>Stenosarchaea group</taxon>
        <taxon>Candidatus Methanofastidiosia</taxon>
        <taxon>Candidatus Methanofastidiosales</taxon>
        <taxon>Candidatus Methanofastidiosaceae</taxon>
        <taxon>Candidatus Methanofastidiosum</taxon>
    </lineage>
</organism>
<gene>
    <name evidence="11" type="ORF">AN188_01188</name>
    <name evidence="12" type="ORF">APG09_01262</name>
</gene>
<protein>
    <submittedName>
        <fullName evidence="11">Small-conductance mechanosensitive channel MscMJ</fullName>
    </submittedName>
</protein>
<dbReference type="SUPFAM" id="SSF82861">
    <property type="entry name" value="Mechanosensitive channel protein MscS (YggB), transmembrane region"/>
    <property type="match status" value="1"/>
</dbReference>
<accession>A0A150JIB2</accession>
<accession>A0A150JAM8</accession>
<evidence type="ECO:0000256" key="1">
    <source>
        <dbReference type="ARBA" id="ARBA00004651"/>
    </source>
</evidence>
<evidence type="ECO:0000259" key="8">
    <source>
        <dbReference type="Pfam" id="PF00924"/>
    </source>
</evidence>
<evidence type="ECO:0000313" key="11">
    <source>
        <dbReference type="EMBL" id="KYC54297.1"/>
    </source>
</evidence>
<dbReference type="PATRIC" id="fig|1706433.3.peg.1192"/>
<dbReference type="SUPFAM" id="SSF82689">
    <property type="entry name" value="Mechanosensitive channel protein MscS (YggB), C-terminal domain"/>
    <property type="match status" value="1"/>
</dbReference>
<name>A0A150JAM8_9EURY</name>
<accession>A0A150JFM1</accession>
<feature type="transmembrane region" description="Helical" evidence="7">
    <location>
        <begin position="22"/>
        <end position="46"/>
    </location>
</feature>
<dbReference type="PROSITE" id="PS01246">
    <property type="entry name" value="UPF0003"/>
    <property type="match status" value="1"/>
</dbReference>
<dbReference type="Gene3D" id="2.30.30.60">
    <property type="match status" value="1"/>
</dbReference>
<dbReference type="InterPro" id="IPR049278">
    <property type="entry name" value="MS_channel_C"/>
</dbReference>
<keyword evidence="3" id="KW-1003">Cell membrane</keyword>
<dbReference type="Proteomes" id="UP000092420">
    <property type="component" value="Unassembled WGS sequence"/>
</dbReference>
<evidence type="ECO:0000313" key="12">
    <source>
        <dbReference type="EMBL" id="KYC56935.1"/>
    </source>
</evidence>
<dbReference type="GO" id="GO:0008381">
    <property type="term" value="F:mechanosensitive monoatomic ion channel activity"/>
    <property type="evidence" value="ECO:0007669"/>
    <property type="project" value="InterPro"/>
</dbReference>
<keyword evidence="4 7" id="KW-0812">Transmembrane</keyword>
<dbReference type="Pfam" id="PF21082">
    <property type="entry name" value="MS_channel_3rd"/>
    <property type="match status" value="1"/>
</dbReference>
<evidence type="ECO:0000256" key="3">
    <source>
        <dbReference type="ARBA" id="ARBA00022475"/>
    </source>
</evidence>
<dbReference type="EMBL" id="LNJB01000015">
    <property type="protein sequence ID" value="KYC54297.1"/>
    <property type="molecule type" value="Genomic_DNA"/>
</dbReference>
<evidence type="ECO:0000256" key="2">
    <source>
        <dbReference type="ARBA" id="ARBA00008017"/>
    </source>
</evidence>
<evidence type="ECO:0000313" key="13">
    <source>
        <dbReference type="Proteomes" id="UP000092420"/>
    </source>
</evidence>
<evidence type="ECO:0000256" key="6">
    <source>
        <dbReference type="ARBA" id="ARBA00023136"/>
    </source>
</evidence>
<dbReference type="InterPro" id="IPR023408">
    <property type="entry name" value="MscS_beta-dom_sf"/>
</dbReference>
<feature type="domain" description="Mechanosensitive ion channel MscS" evidence="8">
    <location>
        <begin position="106"/>
        <end position="170"/>
    </location>
</feature>
<keyword evidence="5 7" id="KW-1133">Transmembrane helix</keyword>
<dbReference type="Pfam" id="PF00924">
    <property type="entry name" value="MS_channel_2nd"/>
    <property type="match status" value="1"/>
</dbReference>
<evidence type="ECO:0000259" key="10">
    <source>
        <dbReference type="Pfam" id="PF21088"/>
    </source>
</evidence>
<evidence type="ECO:0000256" key="7">
    <source>
        <dbReference type="SAM" id="Phobius"/>
    </source>
</evidence>